<gene>
    <name evidence="3" type="ORF">AN908_27820</name>
    <name evidence="4" type="ORF">AN912_29250</name>
</gene>
<dbReference type="GO" id="GO:0016787">
    <property type="term" value="F:hydrolase activity"/>
    <property type="evidence" value="ECO:0007669"/>
    <property type="project" value="UniProtKB-KW"/>
</dbReference>
<evidence type="ECO:0000313" key="6">
    <source>
        <dbReference type="Proteomes" id="UP000037962"/>
    </source>
</evidence>
<sequence length="327" mass="36896">MKNKIALEEHFATAETVNDSQEYFGAEAWPERRRQLLDLASERLNKMDACGIAYSILSLNSPAVQSITDTNRAIQVARRANDALAEQVSAYPDRLGAFAALPMQDPDAAVTELRRAVTELGFKGALVNGFSQIDKPENATYYDLPQYRPFWAEVERLHVPFYLHPRNPPTSQQSGYHGHPWLLGPAWAFSMETGLHALRLIGSGLFDEHPHLTVILGHLGELVTTNIWRTSHWASPQGKNPMGVATEQSFIDCFRRNFYVTTSGDFRTIAMRNAMEELGADRVLFATDYPFESMEEACTWFDASEIGERDRERIGRQNAARIFGLRD</sequence>
<comment type="caution">
    <text evidence="3">The sequence shown here is derived from an EMBL/GenBank/DDBJ whole genome shotgun (WGS) entry which is preliminary data.</text>
</comment>
<dbReference type="GO" id="GO:0019748">
    <property type="term" value="P:secondary metabolic process"/>
    <property type="evidence" value="ECO:0007669"/>
    <property type="project" value="TreeGrafter"/>
</dbReference>
<name>A0A7V8RU05_9MYCO</name>
<dbReference type="Gene3D" id="3.20.20.140">
    <property type="entry name" value="Metal-dependent hydrolases"/>
    <property type="match status" value="1"/>
</dbReference>
<dbReference type="RefSeq" id="WP_043080528.1">
    <property type="nucleotide sequence ID" value="NZ_CP011530.1"/>
</dbReference>
<dbReference type="GO" id="GO:0005829">
    <property type="term" value="C:cytosol"/>
    <property type="evidence" value="ECO:0007669"/>
    <property type="project" value="TreeGrafter"/>
</dbReference>
<accession>A0A7V8RU05</accession>
<dbReference type="InterPro" id="IPR006680">
    <property type="entry name" value="Amidohydro-rel"/>
</dbReference>
<protein>
    <submittedName>
        <fullName evidence="3">Amidohydrolase</fullName>
    </submittedName>
</protein>
<reference evidence="5 6" key="1">
    <citation type="submission" date="2015-09" db="EMBL/GenBank/DDBJ databases">
        <title>Genome Sequences of Mycobacterium immunogenum Isolates, Recuperated from a Chloraminated Drinking Water Distribution System Simulator Subjected to Episodes of Nitrification.</title>
        <authorList>
            <person name="Gomez-Alvarez V."/>
            <person name="Revetta R.P."/>
        </authorList>
    </citation>
    <scope>NUCLEOTIDE SEQUENCE [LARGE SCALE GENOMIC DNA]</scope>
    <source>
        <strain evidence="3 5">H008</strain>
        <strain evidence="4 6">H076</strain>
    </source>
</reference>
<dbReference type="Pfam" id="PF04909">
    <property type="entry name" value="Amidohydro_2"/>
    <property type="match status" value="1"/>
</dbReference>
<dbReference type="GO" id="GO:0016831">
    <property type="term" value="F:carboxy-lyase activity"/>
    <property type="evidence" value="ECO:0007669"/>
    <property type="project" value="InterPro"/>
</dbReference>
<feature type="domain" description="Amidohydrolase-related" evidence="2">
    <location>
        <begin position="62"/>
        <end position="325"/>
    </location>
</feature>
<dbReference type="InterPro" id="IPR032465">
    <property type="entry name" value="ACMSD"/>
</dbReference>
<keyword evidence="6" id="KW-1185">Reference proteome</keyword>
<evidence type="ECO:0000256" key="1">
    <source>
        <dbReference type="ARBA" id="ARBA00023239"/>
    </source>
</evidence>
<dbReference type="PANTHER" id="PTHR21240:SF31">
    <property type="entry name" value="AMIDOHYDROLASE FAMILY PROTEIN (AFU_ORTHOLOGUE AFUA_7G05840)"/>
    <property type="match status" value="1"/>
</dbReference>
<dbReference type="EMBL" id="LJFO01000030">
    <property type="protein sequence ID" value="KPG02420.1"/>
    <property type="molecule type" value="Genomic_DNA"/>
</dbReference>
<evidence type="ECO:0000313" key="3">
    <source>
        <dbReference type="EMBL" id="KPG02420.1"/>
    </source>
</evidence>
<evidence type="ECO:0000313" key="5">
    <source>
        <dbReference type="Proteomes" id="UP000037843"/>
    </source>
</evidence>
<dbReference type="EMBL" id="LJFS01000070">
    <property type="protein sequence ID" value="KPG21934.1"/>
    <property type="molecule type" value="Genomic_DNA"/>
</dbReference>
<evidence type="ECO:0000313" key="4">
    <source>
        <dbReference type="EMBL" id="KPG21934.1"/>
    </source>
</evidence>
<dbReference type="Proteomes" id="UP000037843">
    <property type="component" value="Unassembled WGS sequence"/>
</dbReference>
<organism evidence="3 5">
    <name type="scientific">Mycobacteroides immunogenum</name>
    <dbReference type="NCBI Taxonomy" id="83262"/>
    <lineage>
        <taxon>Bacteria</taxon>
        <taxon>Bacillati</taxon>
        <taxon>Actinomycetota</taxon>
        <taxon>Actinomycetes</taxon>
        <taxon>Mycobacteriales</taxon>
        <taxon>Mycobacteriaceae</taxon>
        <taxon>Mycobacteroides</taxon>
    </lineage>
</organism>
<keyword evidence="3" id="KW-0378">Hydrolase</keyword>
<proteinExistence type="predicted"/>
<dbReference type="SUPFAM" id="SSF51556">
    <property type="entry name" value="Metallo-dependent hydrolases"/>
    <property type="match status" value="1"/>
</dbReference>
<dbReference type="GeneID" id="45764968"/>
<evidence type="ECO:0000259" key="2">
    <source>
        <dbReference type="Pfam" id="PF04909"/>
    </source>
</evidence>
<dbReference type="AlphaFoldDB" id="A0A7V8RU05"/>
<keyword evidence="1" id="KW-0456">Lyase</keyword>
<dbReference type="OrthoDB" id="8673173at2"/>
<dbReference type="Proteomes" id="UP000037962">
    <property type="component" value="Unassembled WGS sequence"/>
</dbReference>
<dbReference type="PANTHER" id="PTHR21240">
    <property type="entry name" value="2-AMINO-3-CARBOXYLMUCONATE-6-SEMIALDEHYDE DECARBOXYLASE"/>
    <property type="match status" value="1"/>
</dbReference>
<dbReference type="InterPro" id="IPR032466">
    <property type="entry name" value="Metal_Hydrolase"/>
</dbReference>